<dbReference type="GO" id="GO:0005576">
    <property type="term" value="C:extracellular region"/>
    <property type="evidence" value="ECO:0007669"/>
    <property type="project" value="TreeGrafter"/>
</dbReference>
<dbReference type="GO" id="GO:0009986">
    <property type="term" value="C:cell surface"/>
    <property type="evidence" value="ECO:0007669"/>
    <property type="project" value="TreeGrafter"/>
</dbReference>
<keyword evidence="2 7" id="KW-0378">Hydrolase</keyword>
<dbReference type="PANTHER" id="PTHR31297">
    <property type="entry name" value="GLUCAN ENDO-1,6-BETA-GLUCOSIDASE B"/>
    <property type="match status" value="1"/>
</dbReference>
<comment type="similarity">
    <text evidence="1 7">Belongs to the glycosyl hydrolase 5 (cellulase A) family.</text>
</comment>
<evidence type="ECO:0000256" key="3">
    <source>
        <dbReference type="ARBA" id="ARBA00023001"/>
    </source>
</evidence>
<keyword evidence="3" id="KW-0136">Cellulose degradation</keyword>
<evidence type="ECO:0000256" key="5">
    <source>
        <dbReference type="ARBA" id="ARBA00023295"/>
    </source>
</evidence>
<dbReference type="SUPFAM" id="SSF51445">
    <property type="entry name" value="(Trans)glycosidases"/>
    <property type="match status" value="1"/>
</dbReference>
<dbReference type="Pfam" id="PF00150">
    <property type="entry name" value="Cellulase"/>
    <property type="match status" value="1"/>
</dbReference>
<protein>
    <submittedName>
        <fullName evidence="9">Glycoside hydrolase family 5</fullName>
    </submittedName>
</protein>
<reference evidence="9" key="1">
    <citation type="submission" date="2012-03" db="EMBL/GenBank/DDBJ databases">
        <title>Functional metagenomics reveals considerable lignocellulase gene clusters in the gut microbiome of a wood-feeding higher termite.</title>
        <authorList>
            <person name="Liu N."/>
        </authorList>
    </citation>
    <scope>NUCLEOTIDE SEQUENCE</scope>
</reference>
<dbReference type="Gene3D" id="3.20.20.80">
    <property type="entry name" value="Glycosidases"/>
    <property type="match status" value="1"/>
</dbReference>
<dbReference type="InterPro" id="IPR017853">
    <property type="entry name" value="GH"/>
</dbReference>
<proteinExistence type="inferred from homology"/>
<feature type="domain" description="Glycoside hydrolase family 5" evidence="8">
    <location>
        <begin position="35"/>
        <end position="339"/>
    </location>
</feature>
<dbReference type="GO" id="GO:0008422">
    <property type="term" value="F:beta-glucosidase activity"/>
    <property type="evidence" value="ECO:0007669"/>
    <property type="project" value="TreeGrafter"/>
</dbReference>
<keyword evidence="4" id="KW-0119">Carbohydrate metabolism</keyword>
<dbReference type="AlphaFoldDB" id="A0A806JYC6"/>
<evidence type="ECO:0000313" key="9">
    <source>
        <dbReference type="EMBL" id="AGS51905.1"/>
    </source>
</evidence>
<evidence type="ECO:0000259" key="8">
    <source>
        <dbReference type="Pfam" id="PF00150"/>
    </source>
</evidence>
<dbReference type="GO" id="GO:0030245">
    <property type="term" value="P:cellulose catabolic process"/>
    <property type="evidence" value="ECO:0007669"/>
    <property type="project" value="UniProtKB-KW"/>
</dbReference>
<sequence>MESISGKTAFNYFKDEGITAGWNLGNSLDSFRNGVGSETIWGNPSINQEILNGVKAAGFDIIRIPITWMGHIGGAPDYRVSEDRLRRAAEVVDMAYNAGLKVIINLHHDGSTSSLEQEEGWLSIGKSYKDENEYNRITLQFTRLWEQIAAYFQNYGDWLIFEPMNEIHDGGWCWSGEFRSNPARQTSIVNKWNQIFTDVVRASGGNNPQRYLVIPAYCTNPQQTLSPLFILPNDSAADKQIVTFHYYDPWEFGIQGSRYAWGTPADKQKTIDDFAPFKTRYIDNNIPVIIGECGAVLQLYPGDPDKQAQARQSRFEYIAHVFAAARNFSLVPMYWDNGATTGSGEKFGLLDRRTGLPNSEDSAALINLMVNGAGL</sequence>
<dbReference type="PANTHER" id="PTHR31297:SF41">
    <property type="entry name" value="ENDOGLUCANASE, PUTATIVE (AFU_ORTHOLOGUE AFUA_5G01830)-RELATED"/>
    <property type="match status" value="1"/>
</dbReference>
<keyword evidence="5 7" id="KW-0326">Glycosidase</keyword>
<evidence type="ECO:0000256" key="4">
    <source>
        <dbReference type="ARBA" id="ARBA00023277"/>
    </source>
</evidence>
<evidence type="ECO:0000256" key="6">
    <source>
        <dbReference type="ARBA" id="ARBA00023326"/>
    </source>
</evidence>
<accession>A0A806JYC6</accession>
<dbReference type="InterPro" id="IPR050386">
    <property type="entry name" value="Glycosyl_hydrolase_5"/>
</dbReference>
<dbReference type="InterPro" id="IPR001547">
    <property type="entry name" value="Glyco_hydro_5"/>
</dbReference>
<dbReference type="EMBL" id="JQ844177">
    <property type="protein sequence ID" value="AGS51905.1"/>
    <property type="molecule type" value="Genomic_DNA"/>
</dbReference>
<evidence type="ECO:0000256" key="2">
    <source>
        <dbReference type="ARBA" id="ARBA00022801"/>
    </source>
</evidence>
<keyword evidence="6" id="KW-0624">Polysaccharide degradation</keyword>
<evidence type="ECO:0000256" key="7">
    <source>
        <dbReference type="RuleBase" id="RU361153"/>
    </source>
</evidence>
<evidence type="ECO:0000256" key="1">
    <source>
        <dbReference type="ARBA" id="ARBA00005641"/>
    </source>
</evidence>
<name>A0A806JYC6_9BACT</name>
<organism evidence="9">
    <name type="scientific">uncultured bacterium contig00002</name>
    <dbReference type="NCBI Taxonomy" id="1181494"/>
    <lineage>
        <taxon>Bacteria</taxon>
        <taxon>environmental samples</taxon>
    </lineage>
</organism>